<comment type="caution">
    <text evidence="2">The sequence shown here is derived from an EMBL/GenBank/DDBJ whole genome shotgun (WGS) entry which is preliminary data.</text>
</comment>
<gene>
    <name evidence="2" type="ORF">EI555_016998</name>
</gene>
<protein>
    <submittedName>
        <fullName evidence="2">Uncharacterized protein</fullName>
    </submittedName>
</protein>
<evidence type="ECO:0000256" key="1">
    <source>
        <dbReference type="SAM" id="MobiDB-lite"/>
    </source>
</evidence>
<name>A0A4U1EJR9_MONMO</name>
<proteinExistence type="predicted"/>
<organism evidence="2 3">
    <name type="scientific">Monodon monoceros</name>
    <name type="common">Narwhal</name>
    <name type="synonym">Ceratodon monodon</name>
    <dbReference type="NCBI Taxonomy" id="40151"/>
    <lineage>
        <taxon>Eukaryota</taxon>
        <taxon>Metazoa</taxon>
        <taxon>Chordata</taxon>
        <taxon>Craniata</taxon>
        <taxon>Vertebrata</taxon>
        <taxon>Euteleostomi</taxon>
        <taxon>Mammalia</taxon>
        <taxon>Eutheria</taxon>
        <taxon>Laurasiatheria</taxon>
        <taxon>Artiodactyla</taxon>
        <taxon>Whippomorpha</taxon>
        <taxon>Cetacea</taxon>
        <taxon>Odontoceti</taxon>
        <taxon>Monodontidae</taxon>
        <taxon>Monodon</taxon>
    </lineage>
</organism>
<dbReference type="AlphaFoldDB" id="A0A4U1EJR9"/>
<feature type="region of interest" description="Disordered" evidence="1">
    <location>
        <begin position="160"/>
        <end position="191"/>
    </location>
</feature>
<evidence type="ECO:0000313" key="2">
    <source>
        <dbReference type="EMBL" id="TKC36602.1"/>
    </source>
</evidence>
<feature type="compositionally biased region" description="Polar residues" evidence="1">
    <location>
        <begin position="68"/>
        <end position="89"/>
    </location>
</feature>
<dbReference type="EMBL" id="RWIC01001272">
    <property type="protein sequence ID" value="TKC36602.1"/>
    <property type="molecule type" value="Genomic_DNA"/>
</dbReference>
<evidence type="ECO:0000313" key="3">
    <source>
        <dbReference type="Proteomes" id="UP000308365"/>
    </source>
</evidence>
<sequence>MDVELQPPGQEELPDRTPPVDSVALGPRPMKSLFGTDAANIDVHGTQDLPRKKDLRALPTGSGLPSFPGSSQQGSRQLAAQVQTPTLPSASHVARASVSPSAPPGRLWEQRRPHRLACVNASMPLAMNDFSALPGGCLSSPGAMPVMDASSGVNTEARIGGNTLGSGANAQEHSYLRRSEPAKCVQPRSSL</sequence>
<feature type="region of interest" description="Disordered" evidence="1">
    <location>
        <begin position="1"/>
        <end position="109"/>
    </location>
</feature>
<accession>A0A4U1EJR9</accession>
<dbReference type="Proteomes" id="UP000308365">
    <property type="component" value="Unassembled WGS sequence"/>
</dbReference>
<reference evidence="3" key="1">
    <citation type="journal article" date="2019" name="IScience">
        <title>Narwhal Genome Reveals Long-Term Low Genetic Diversity despite Current Large Abundance Size.</title>
        <authorList>
            <person name="Westbury M.V."/>
            <person name="Petersen B."/>
            <person name="Garde E."/>
            <person name="Heide-Jorgensen M.P."/>
            <person name="Lorenzen E.D."/>
        </authorList>
    </citation>
    <scope>NUCLEOTIDE SEQUENCE [LARGE SCALE GENOMIC DNA]</scope>
</reference>